<dbReference type="AlphaFoldDB" id="V3ZUK5"/>
<feature type="transmembrane region" description="Helical" evidence="1">
    <location>
        <begin position="105"/>
        <end position="124"/>
    </location>
</feature>
<feature type="transmembrane region" description="Helical" evidence="1">
    <location>
        <begin position="212"/>
        <end position="229"/>
    </location>
</feature>
<reference evidence="2 3" key="1">
    <citation type="journal article" date="2013" name="Nature">
        <title>Insights into bilaterian evolution from three spiralian genomes.</title>
        <authorList>
            <person name="Simakov O."/>
            <person name="Marletaz F."/>
            <person name="Cho S.J."/>
            <person name="Edsinger-Gonzales E."/>
            <person name="Havlak P."/>
            <person name="Hellsten U."/>
            <person name="Kuo D.H."/>
            <person name="Larsson T."/>
            <person name="Lv J."/>
            <person name="Arendt D."/>
            <person name="Savage R."/>
            <person name="Osoegawa K."/>
            <person name="de Jong P."/>
            <person name="Grimwood J."/>
            <person name="Chapman J.A."/>
            <person name="Shapiro H."/>
            <person name="Aerts A."/>
            <person name="Otillar R.P."/>
            <person name="Terry A.Y."/>
            <person name="Boore J.L."/>
            <person name="Grigoriev I.V."/>
            <person name="Lindberg D.R."/>
            <person name="Seaver E.C."/>
            <person name="Weisblat D.A."/>
            <person name="Putnam N.H."/>
            <person name="Rokhsar D.S."/>
        </authorList>
    </citation>
    <scope>NUCLEOTIDE SEQUENCE [LARGE SCALE GENOMIC DNA]</scope>
</reference>
<protein>
    <submittedName>
        <fullName evidence="2">Uncharacterized protein</fullName>
    </submittedName>
</protein>
<feature type="transmembrane region" description="Helical" evidence="1">
    <location>
        <begin position="7"/>
        <end position="29"/>
    </location>
</feature>
<keyword evidence="1" id="KW-0812">Transmembrane</keyword>
<sequence length="285" mass="32504">MMDGGKIAHFLIRSIFVCNGFYYLQHFFLRRRHLLLPSLPAITSLLTGIGFNILVLYDLVLTGLPEGIDEPFLVQYQQFSEILVTLVLGSYLLRYVGDPAFNLGIQWTISIVILTVATNIYMIVRCIKIISTSVVFKDDTQYLIYTQTTSNTNLVIYLCIILPQYIAVVSILYYINNPSEKEKKLQDSKENLSVTNGCETCSVFDFYYQLNIIYMGIVITIVKPILYLYSNNSDCDRTNEFLIVPPFVAVTVLFVGHQISNIAAIKTRTIQSEPVFHIDYKKTIP</sequence>
<evidence type="ECO:0000256" key="1">
    <source>
        <dbReference type="SAM" id="Phobius"/>
    </source>
</evidence>
<dbReference type="KEGG" id="lgi:LOTGIDRAFT_232237"/>
<gene>
    <name evidence="2" type="ORF">LOTGIDRAFT_232237</name>
</gene>
<accession>V3ZUK5</accession>
<name>V3ZUK5_LOTGI</name>
<feature type="transmembrane region" description="Helical" evidence="1">
    <location>
        <begin position="241"/>
        <end position="259"/>
    </location>
</feature>
<keyword evidence="1" id="KW-0472">Membrane</keyword>
<keyword evidence="3" id="KW-1185">Reference proteome</keyword>
<evidence type="ECO:0000313" key="3">
    <source>
        <dbReference type="Proteomes" id="UP000030746"/>
    </source>
</evidence>
<proteinExistence type="predicted"/>
<organism evidence="2 3">
    <name type="scientific">Lottia gigantea</name>
    <name type="common">Giant owl limpet</name>
    <dbReference type="NCBI Taxonomy" id="225164"/>
    <lineage>
        <taxon>Eukaryota</taxon>
        <taxon>Metazoa</taxon>
        <taxon>Spiralia</taxon>
        <taxon>Lophotrochozoa</taxon>
        <taxon>Mollusca</taxon>
        <taxon>Gastropoda</taxon>
        <taxon>Patellogastropoda</taxon>
        <taxon>Lottioidea</taxon>
        <taxon>Lottiidae</taxon>
        <taxon>Lottia</taxon>
    </lineage>
</organism>
<dbReference type="OrthoDB" id="6122668at2759"/>
<dbReference type="Proteomes" id="UP000030746">
    <property type="component" value="Unassembled WGS sequence"/>
</dbReference>
<feature type="transmembrane region" description="Helical" evidence="1">
    <location>
        <begin position="154"/>
        <end position="175"/>
    </location>
</feature>
<dbReference type="GeneID" id="20248849"/>
<feature type="transmembrane region" description="Helical" evidence="1">
    <location>
        <begin position="41"/>
        <end position="61"/>
    </location>
</feature>
<dbReference type="CTD" id="20248849"/>
<dbReference type="RefSeq" id="XP_009054355.1">
    <property type="nucleotide sequence ID" value="XM_009056107.1"/>
</dbReference>
<keyword evidence="1" id="KW-1133">Transmembrane helix</keyword>
<dbReference type="HOGENOM" id="CLU_977568_0_0_1"/>
<dbReference type="EMBL" id="KB201701">
    <property type="protein sequence ID" value="ESO95168.1"/>
    <property type="molecule type" value="Genomic_DNA"/>
</dbReference>
<evidence type="ECO:0000313" key="2">
    <source>
        <dbReference type="EMBL" id="ESO95168.1"/>
    </source>
</evidence>